<evidence type="ECO:0000313" key="3">
    <source>
        <dbReference type="Proteomes" id="UP000797356"/>
    </source>
</evidence>
<comment type="caution">
    <text evidence="2">The sequence shown here is derived from an EMBL/GenBank/DDBJ whole genome shotgun (WGS) entry which is preliminary data.</text>
</comment>
<evidence type="ECO:0008006" key="4">
    <source>
        <dbReference type="Google" id="ProtNLM"/>
    </source>
</evidence>
<protein>
    <recommendedName>
        <fullName evidence="4">DUF3511 domain-containing protein</fullName>
    </recommendedName>
</protein>
<reference evidence="2" key="1">
    <citation type="journal article" date="2017" name="Gigascience">
        <title>The genome draft of coconut (Cocos nucifera).</title>
        <authorList>
            <person name="Xiao Y."/>
            <person name="Xu P."/>
            <person name="Fan H."/>
            <person name="Baudouin L."/>
            <person name="Xia W."/>
            <person name="Bocs S."/>
            <person name="Xu J."/>
            <person name="Li Q."/>
            <person name="Guo A."/>
            <person name="Zhou L."/>
            <person name="Li J."/>
            <person name="Wu Y."/>
            <person name="Ma Z."/>
            <person name="Armero A."/>
            <person name="Issali A.E."/>
            <person name="Liu N."/>
            <person name="Peng M."/>
            <person name="Yang Y."/>
        </authorList>
    </citation>
    <scope>NUCLEOTIDE SEQUENCE</scope>
    <source>
        <tissue evidence="2">Spear leaf of Hainan Tall coconut</tissue>
    </source>
</reference>
<evidence type="ECO:0000256" key="1">
    <source>
        <dbReference type="SAM" id="MobiDB-lite"/>
    </source>
</evidence>
<feature type="region of interest" description="Disordered" evidence="1">
    <location>
        <begin position="1"/>
        <end position="32"/>
    </location>
</feature>
<dbReference type="Proteomes" id="UP000797356">
    <property type="component" value="Chromosome 16"/>
</dbReference>
<keyword evidence="3" id="KW-1185">Reference proteome</keyword>
<dbReference type="PANTHER" id="PTHR33193">
    <property type="entry name" value="DOMAIN PROTEIN, PUTATIVE (DUF3511)-RELATED"/>
    <property type="match status" value="1"/>
</dbReference>
<dbReference type="EMBL" id="CM017887">
    <property type="protein sequence ID" value="KAG1371321.1"/>
    <property type="molecule type" value="Genomic_DNA"/>
</dbReference>
<gene>
    <name evidence="2" type="ORF">COCNU_16G004150</name>
</gene>
<dbReference type="OrthoDB" id="660385at2759"/>
<evidence type="ECO:0000313" key="2">
    <source>
        <dbReference type="EMBL" id="KAG1371321.1"/>
    </source>
</evidence>
<organism evidence="2 3">
    <name type="scientific">Cocos nucifera</name>
    <name type="common">Coconut palm</name>
    <dbReference type="NCBI Taxonomy" id="13894"/>
    <lineage>
        <taxon>Eukaryota</taxon>
        <taxon>Viridiplantae</taxon>
        <taxon>Streptophyta</taxon>
        <taxon>Embryophyta</taxon>
        <taxon>Tracheophyta</taxon>
        <taxon>Spermatophyta</taxon>
        <taxon>Magnoliopsida</taxon>
        <taxon>Liliopsida</taxon>
        <taxon>Arecaceae</taxon>
        <taxon>Arecoideae</taxon>
        <taxon>Cocoseae</taxon>
        <taxon>Attaleinae</taxon>
        <taxon>Cocos</taxon>
    </lineage>
</organism>
<proteinExistence type="predicted"/>
<sequence length="193" mass="21320">MDRAYRASGGNFDDRRTDLRSSSGAAYDHGHRSYLHPHGGGDYDHGSRGDLYPARNELVLYTGGARASDYDRGYRNESLSIGGGSGDRRLEIVRGNVFSANHTYVTRPPPSRPAYVPQPLPPSRRNGDTVRSYSSLSSSGGGSGVGCFGDPEMKRRRRVASYKMYSVEGKVKQSIRKSFHWIKGKCSEMVHGR</sequence>
<dbReference type="Pfam" id="PF12023">
    <property type="entry name" value="DUF3511"/>
    <property type="match status" value="1"/>
</dbReference>
<reference evidence="2" key="2">
    <citation type="submission" date="2019-07" db="EMBL/GenBank/DDBJ databases">
        <authorList>
            <person name="Yang Y."/>
            <person name="Bocs S."/>
            <person name="Baudouin L."/>
        </authorList>
    </citation>
    <scope>NUCLEOTIDE SEQUENCE</scope>
    <source>
        <tissue evidence="2">Spear leaf of Hainan Tall coconut</tissue>
    </source>
</reference>
<dbReference type="InterPro" id="IPR021899">
    <property type="entry name" value="DUF3511"/>
</dbReference>
<feature type="compositionally biased region" description="Pro residues" evidence="1">
    <location>
        <begin position="107"/>
        <end position="122"/>
    </location>
</feature>
<name>A0A8K0IYD0_COCNU</name>
<dbReference type="AlphaFoldDB" id="A0A8K0IYD0"/>
<dbReference type="PANTHER" id="PTHR33193:SF13">
    <property type="entry name" value="EXPRESSED PROTEIN"/>
    <property type="match status" value="1"/>
</dbReference>
<feature type="region of interest" description="Disordered" evidence="1">
    <location>
        <begin position="103"/>
        <end position="150"/>
    </location>
</feature>
<accession>A0A8K0IYD0</accession>